<dbReference type="OrthoDB" id="417891at2759"/>
<dbReference type="PANTHER" id="PTHR44229">
    <property type="entry name" value="15-HYDROXYPROSTAGLANDIN DEHYDROGENASE [NAD(+)]"/>
    <property type="match status" value="1"/>
</dbReference>
<evidence type="ECO:0000256" key="3">
    <source>
        <dbReference type="RuleBase" id="RU000363"/>
    </source>
</evidence>
<dbReference type="Gene3D" id="3.40.50.720">
    <property type="entry name" value="NAD(P)-binding Rossmann-like Domain"/>
    <property type="match status" value="1"/>
</dbReference>
<accession>A0A9W7ZU94</accession>
<dbReference type="InterPro" id="IPR036291">
    <property type="entry name" value="NAD(P)-bd_dom_sf"/>
</dbReference>
<evidence type="ECO:0008006" key="6">
    <source>
        <dbReference type="Google" id="ProtNLM"/>
    </source>
</evidence>
<dbReference type="PRINTS" id="PR00081">
    <property type="entry name" value="GDHRDH"/>
</dbReference>
<keyword evidence="2" id="KW-0560">Oxidoreductase</keyword>
<reference evidence="4" key="1">
    <citation type="submission" date="2022-07" db="EMBL/GenBank/DDBJ databases">
        <title>Phylogenomic reconstructions and comparative analyses of Kickxellomycotina fungi.</title>
        <authorList>
            <person name="Reynolds N.K."/>
            <person name="Stajich J.E."/>
            <person name="Barry K."/>
            <person name="Grigoriev I.V."/>
            <person name="Crous P."/>
            <person name="Smith M.E."/>
        </authorList>
    </citation>
    <scope>NUCLEOTIDE SEQUENCE</scope>
    <source>
        <strain evidence="4">NBRC 100468</strain>
    </source>
</reference>
<dbReference type="Proteomes" id="UP001150538">
    <property type="component" value="Unassembled WGS sequence"/>
</dbReference>
<comment type="similarity">
    <text evidence="1 3">Belongs to the short-chain dehydrogenases/reductases (SDR) family.</text>
</comment>
<protein>
    <recommendedName>
        <fullName evidence="6">15-hydroxyprostaglandin dehydrogenase</fullName>
    </recommendedName>
</protein>
<evidence type="ECO:0000256" key="2">
    <source>
        <dbReference type="ARBA" id="ARBA00023002"/>
    </source>
</evidence>
<dbReference type="GO" id="GO:0005737">
    <property type="term" value="C:cytoplasm"/>
    <property type="evidence" value="ECO:0007669"/>
    <property type="project" value="TreeGrafter"/>
</dbReference>
<comment type="caution">
    <text evidence="4">The sequence shown here is derived from an EMBL/GenBank/DDBJ whole genome shotgun (WGS) entry which is preliminary data.</text>
</comment>
<organism evidence="4 5">
    <name type="scientific">Mycoemilia scoparia</name>
    <dbReference type="NCBI Taxonomy" id="417184"/>
    <lineage>
        <taxon>Eukaryota</taxon>
        <taxon>Fungi</taxon>
        <taxon>Fungi incertae sedis</taxon>
        <taxon>Zoopagomycota</taxon>
        <taxon>Kickxellomycotina</taxon>
        <taxon>Kickxellomycetes</taxon>
        <taxon>Kickxellales</taxon>
        <taxon>Kickxellaceae</taxon>
        <taxon>Mycoemilia</taxon>
    </lineage>
</organism>
<evidence type="ECO:0000256" key="1">
    <source>
        <dbReference type="ARBA" id="ARBA00006484"/>
    </source>
</evidence>
<sequence length="258" mass="27826">MILENKVAVITGGSQGFGKRMAERLVERGAKVVLGDISPKGADVAASLNRDRKCAVFQICDVTKSDQLQSLIDLAIAEFGALDIMVNNAGVVGSNIWDDSSDKIINLTIDVNLRAVINGTRLAVRYWNRTGQSQAAVVNVSSAMAFFPSEFSPVYGATKAGVVNFTASCSTLAPRIRVNAVAPNYADTQFIDKLRTAKNASPLFDNGLISVDEVVDQMIRCVEDESLAGDVIRLMPNKEPKIHNGRKAVPMNIQISKL</sequence>
<dbReference type="PANTHER" id="PTHR44229:SF4">
    <property type="entry name" value="15-HYDROXYPROSTAGLANDIN DEHYDROGENASE [NAD(+)]"/>
    <property type="match status" value="1"/>
</dbReference>
<dbReference type="AlphaFoldDB" id="A0A9W7ZU94"/>
<gene>
    <name evidence="4" type="ORF">H4219_003604</name>
</gene>
<dbReference type="PRINTS" id="PR00080">
    <property type="entry name" value="SDRFAMILY"/>
</dbReference>
<dbReference type="InterPro" id="IPR002347">
    <property type="entry name" value="SDR_fam"/>
</dbReference>
<keyword evidence="5" id="KW-1185">Reference proteome</keyword>
<dbReference type="GO" id="GO:0016616">
    <property type="term" value="F:oxidoreductase activity, acting on the CH-OH group of donors, NAD or NADP as acceptor"/>
    <property type="evidence" value="ECO:0007669"/>
    <property type="project" value="TreeGrafter"/>
</dbReference>
<proteinExistence type="inferred from homology"/>
<evidence type="ECO:0000313" key="4">
    <source>
        <dbReference type="EMBL" id="KAJ1916734.1"/>
    </source>
</evidence>
<dbReference type="EMBL" id="JANBPU010000093">
    <property type="protein sequence ID" value="KAJ1916734.1"/>
    <property type="molecule type" value="Genomic_DNA"/>
</dbReference>
<dbReference type="SUPFAM" id="SSF51735">
    <property type="entry name" value="NAD(P)-binding Rossmann-fold domains"/>
    <property type="match status" value="1"/>
</dbReference>
<evidence type="ECO:0000313" key="5">
    <source>
        <dbReference type="Proteomes" id="UP001150538"/>
    </source>
</evidence>
<dbReference type="Pfam" id="PF00106">
    <property type="entry name" value="adh_short"/>
    <property type="match status" value="1"/>
</dbReference>
<name>A0A9W7ZU94_9FUNG</name>